<evidence type="ECO:0000313" key="3">
    <source>
        <dbReference type="Proteomes" id="UP000466966"/>
    </source>
</evidence>
<evidence type="ECO:0000313" key="2">
    <source>
        <dbReference type="EMBL" id="MXO70933.1"/>
    </source>
</evidence>
<proteinExistence type="predicted"/>
<protein>
    <submittedName>
        <fullName evidence="2">DUF2474 family protein</fullName>
    </submittedName>
</protein>
<evidence type="ECO:0000256" key="1">
    <source>
        <dbReference type="SAM" id="Phobius"/>
    </source>
</evidence>
<dbReference type="Pfam" id="PF10617">
    <property type="entry name" value="DUF2474"/>
    <property type="match status" value="1"/>
</dbReference>
<keyword evidence="1" id="KW-0472">Membrane</keyword>
<dbReference type="OrthoDB" id="6199137at2"/>
<dbReference type="RefSeq" id="WP_160770901.1">
    <property type="nucleotide sequence ID" value="NZ_WTYV01000002.1"/>
</dbReference>
<sequence length="39" mass="4363">MAPENRPLLVRLAWMAGIWATSVAVLGLVAMVIRWWLNG</sequence>
<keyword evidence="1" id="KW-0812">Transmembrane</keyword>
<organism evidence="2 3">
    <name type="scientific">Alteraurantiacibacter buctensis</name>
    <dbReference type="NCBI Taxonomy" id="1503981"/>
    <lineage>
        <taxon>Bacteria</taxon>
        <taxon>Pseudomonadati</taxon>
        <taxon>Pseudomonadota</taxon>
        <taxon>Alphaproteobacteria</taxon>
        <taxon>Sphingomonadales</taxon>
        <taxon>Erythrobacteraceae</taxon>
        <taxon>Alteraurantiacibacter</taxon>
    </lineage>
</organism>
<dbReference type="EMBL" id="WTYV01000002">
    <property type="protein sequence ID" value="MXO70933.1"/>
    <property type="molecule type" value="Genomic_DNA"/>
</dbReference>
<name>A0A844YYX9_9SPHN</name>
<reference evidence="2 3" key="1">
    <citation type="submission" date="2019-12" db="EMBL/GenBank/DDBJ databases">
        <title>Genomic-based taxomic classification of the family Erythrobacteraceae.</title>
        <authorList>
            <person name="Xu L."/>
        </authorList>
    </citation>
    <scope>NUCLEOTIDE SEQUENCE [LARGE SCALE GENOMIC DNA]</scope>
    <source>
        <strain evidence="2 3">M0322</strain>
    </source>
</reference>
<comment type="caution">
    <text evidence="2">The sequence shown here is derived from an EMBL/GenBank/DDBJ whole genome shotgun (WGS) entry which is preliminary data.</text>
</comment>
<dbReference type="AlphaFoldDB" id="A0A844YYX9"/>
<dbReference type="Proteomes" id="UP000466966">
    <property type="component" value="Unassembled WGS sequence"/>
</dbReference>
<dbReference type="InterPro" id="IPR018895">
    <property type="entry name" value="DUF2474"/>
</dbReference>
<keyword evidence="3" id="KW-1185">Reference proteome</keyword>
<feature type="transmembrane region" description="Helical" evidence="1">
    <location>
        <begin position="12"/>
        <end position="37"/>
    </location>
</feature>
<keyword evidence="1" id="KW-1133">Transmembrane helix</keyword>
<accession>A0A844YYX9</accession>
<gene>
    <name evidence="2" type="ORF">GRI99_04690</name>
</gene>